<gene>
    <name evidence="2" type="ORF">NS226_11960</name>
</gene>
<protein>
    <submittedName>
        <fullName evidence="2">Thioesterase</fullName>
    </submittedName>
</protein>
<keyword evidence="1" id="KW-0472">Membrane</keyword>
<feature type="transmembrane region" description="Helical" evidence="1">
    <location>
        <begin position="170"/>
        <end position="188"/>
    </location>
</feature>
<dbReference type="STRING" id="401562.NS365_16385"/>
<feature type="transmembrane region" description="Helical" evidence="1">
    <location>
        <begin position="107"/>
        <end position="127"/>
    </location>
</feature>
<feature type="transmembrane region" description="Helical" evidence="1">
    <location>
        <begin position="209"/>
        <end position="235"/>
    </location>
</feature>
<dbReference type="RefSeq" id="WP_058635175.1">
    <property type="nucleotide sequence ID" value="NZ_LDPZ01000023.1"/>
</dbReference>
<evidence type="ECO:0000256" key="1">
    <source>
        <dbReference type="SAM" id="Phobius"/>
    </source>
</evidence>
<dbReference type="EMBL" id="LDPZ01000023">
    <property type="protein sequence ID" value="KTQ95268.1"/>
    <property type="molecule type" value="Genomic_DNA"/>
</dbReference>
<feature type="transmembrane region" description="Helical" evidence="1">
    <location>
        <begin position="365"/>
        <end position="383"/>
    </location>
</feature>
<feature type="transmembrane region" description="Helical" evidence="1">
    <location>
        <begin position="333"/>
        <end position="353"/>
    </location>
</feature>
<feature type="transmembrane region" description="Helical" evidence="1">
    <location>
        <begin position="266"/>
        <end position="288"/>
    </location>
</feature>
<dbReference type="Pfam" id="PF13279">
    <property type="entry name" value="4HBT_2"/>
    <property type="match status" value="1"/>
</dbReference>
<organism evidence="2 3">
    <name type="scientific">Aureimonas ureilytica</name>
    <dbReference type="NCBI Taxonomy" id="401562"/>
    <lineage>
        <taxon>Bacteria</taxon>
        <taxon>Pseudomonadati</taxon>
        <taxon>Pseudomonadota</taxon>
        <taxon>Alphaproteobacteria</taxon>
        <taxon>Hyphomicrobiales</taxon>
        <taxon>Aurantimonadaceae</taxon>
        <taxon>Aureimonas</taxon>
    </lineage>
</organism>
<proteinExistence type="predicted"/>
<feature type="transmembrane region" description="Helical" evidence="1">
    <location>
        <begin position="300"/>
        <end position="327"/>
    </location>
</feature>
<dbReference type="PATRIC" id="fig|401562.3.peg.1933"/>
<comment type="caution">
    <text evidence="2">The sequence shown here is derived from an EMBL/GenBank/DDBJ whole genome shotgun (WGS) entry which is preliminary data.</text>
</comment>
<dbReference type="SUPFAM" id="SSF54637">
    <property type="entry name" value="Thioesterase/thiol ester dehydrase-isomerase"/>
    <property type="match status" value="1"/>
</dbReference>
<keyword evidence="1" id="KW-1133">Transmembrane helix</keyword>
<feature type="transmembrane region" description="Helical" evidence="1">
    <location>
        <begin position="12"/>
        <end position="30"/>
    </location>
</feature>
<evidence type="ECO:0000313" key="3">
    <source>
        <dbReference type="Proteomes" id="UP000078272"/>
    </source>
</evidence>
<dbReference type="Proteomes" id="UP000078272">
    <property type="component" value="Unassembled WGS sequence"/>
</dbReference>
<feature type="transmembrane region" description="Helical" evidence="1">
    <location>
        <begin position="36"/>
        <end position="59"/>
    </location>
</feature>
<feature type="transmembrane region" description="Helical" evidence="1">
    <location>
        <begin position="139"/>
        <end position="158"/>
    </location>
</feature>
<evidence type="ECO:0000313" key="2">
    <source>
        <dbReference type="EMBL" id="KTQ95268.1"/>
    </source>
</evidence>
<sequence length="603" mass="64151">MPHSALRTSLGWVPTIALSWFWGLGFFYAIHVTRTYGWTGFFAFALANALGFFLFGWVLGRTGRDPAMLWPRLQGPFTGLFLLAQIAAVAVSLQAFVAYLAPLGGVPAMALLAGLVVLAACAIGHAVSIGMIRRLHALYLPLGVGAALVALVTLRGGGQPLPVTINGLDGRFFGLVLPTLVGFLLGPWTDAQQWQRAVEIRKAGGSVRLAYGLGAALFFGLLLLNAGLAVAAGMVTPPAASSGFWEPASVAGALAERSGGLAGSAFLVWASIALLSTVDGAYAALRWLLAGVTARSSSPLLAIVPASLVASPLWVLTLAVALAALAVQAQLPMIYLMMPFATLLAGPAACLLARVLGRRGRYDSVLCYLIGFASMLLFVIGYAGPVPSLLGLSALVALIGALPMLLQPGEPETQPSKPDAPSEPANQPVQLAPLAPAGKVAELSAAHGFDGDWFVMRMVPTYDDTNSVGNVYFANYMRWVGKARELFFNQCMPEFDLASTSFYVLTRSFQHDFRREAQEFEPIIVRIRIETHNRKFVTLAHEIHSENQGLLGRGSQSLMFVDTKDYRPLDIPASIIRGFLPYWPKTSGLNARGAGAASLSEAL</sequence>
<accession>A0A175R9M1</accession>
<keyword evidence="1" id="KW-0812">Transmembrane</keyword>
<dbReference type="CDD" id="cd00586">
    <property type="entry name" value="4HBT"/>
    <property type="match status" value="1"/>
</dbReference>
<reference evidence="2 3" key="1">
    <citation type="journal article" date="2016" name="Front. Microbiol.">
        <title>Genomic Resource of Rice Seed Associated Bacteria.</title>
        <authorList>
            <person name="Midha S."/>
            <person name="Bansal K."/>
            <person name="Sharma S."/>
            <person name="Kumar N."/>
            <person name="Patil P.P."/>
            <person name="Chaudhry V."/>
            <person name="Patil P.B."/>
        </authorList>
    </citation>
    <scope>NUCLEOTIDE SEQUENCE [LARGE SCALE GENOMIC DNA]</scope>
    <source>
        <strain evidence="2 3">NS226</strain>
    </source>
</reference>
<feature type="transmembrane region" description="Helical" evidence="1">
    <location>
        <begin position="80"/>
        <end position="101"/>
    </location>
</feature>
<name>A0A175R9M1_9HYPH</name>
<dbReference type="AlphaFoldDB" id="A0A175R9M1"/>
<dbReference type="InterPro" id="IPR029069">
    <property type="entry name" value="HotDog_dom_sf"/>
</dbReference>
<dbReference type="Gene3D" id="3.10.129.10">
    <property type="entry name" value="Hotdog Thioesterase"/>
    <property type="match status" value="1"/>
</dbReference>